<accession>A0ACC3AH53</accession>
<evidence type="ECO:0000313" key="1">
    <source>
        <dbReference type="EMBL" id="KAJ9661909.1"/>
    </source>
</evidence>
<gene>
    <name evidence="1" type="ORF">H2198_001661</name>
</gene>
<sequence>MPSMSSTNLIFVVQEGITVRRWRQGDEHELARHANNYKIWLNLTDRFPFPYDLKAAEGWIEMTSDQTSWQPTLSFNGITPEETKEAFEARQKASRIPTNYVICDNDNPIGGCGLEFDINKYARSASMGYWLGEEYWGMGIATKVAFGLLQWGFDTFPWLVRIEGDAYSWNKASIKVLQKIGMQREGVFKLKAFKGGKYGDIHQFAKIRDGFLPEIRE</sequence>
<reference evidence="1" key="1">
    <citation type="submission" date="2022-10" db="EMBL/GenBank/DDBJ databases">
        <title>Culturing micro-colonial fungi from biological soil crusts in the Mojave desert and describing Neophaeococcomyces mojavensis, and introducing the new genera and species Taxawa tesnikishii.</title>
        <authorList>
            <person name="Kurbessoian T."/>
            <person name="Stajich J.E."/>
        </authorList>
    </citation>
    <scope>NUCLEOTIDE SEQUENCE</scope>
    <source>
        <strain evidence="1">JES_112</strain>
    </source>
</reference>
<evidence type="ECO:0000313" key="2">
    <source>
        <dbReference type="Proteomes" id="UP001172386"/>
    </source>
</evidence>
<comment type="caution">
    <text evidence="1">The sequence shown here is derived from an EMBL/GenBank/DDBJ whole genome shotgun (WGS) entry which is preliminary data.</text>
</comment>
<protein>
    <submittedName>
        <fullName evidence="1">Uncharacterized protein</fullName>
    </submittedName>
</protein>
<name>A0ACC3AH53_9EURO</name>
<keyword evidence="2" id="KW-1185">Reference proteome</keyword>
<dbReference type="Proteomes" id="UP001172386">
    <property type="component" value="Unassembled WGS sequence"/>
</dbReference>
<proteinExistence type="predicted"/>
<organism evidence="1 2">
    <name type="scientific">Neophaeococcomyces mojaviensis</name>
    <dbReference type="NCBI Taxonomy" id="3383035"/>
    <lineage>
        <taxon>Eukaryota</taxon>
        <taxon>Fungi</taxon>
        <taxon>Dikarya</taxon>
        <taxon>Ascomycota</taxon>
        <taxon>Pezizomycotina</taxon>
        <taxon>Eurotiomycetes</taxon>
        <taxon>Chaetothyriomycetidae</taxon>
        <taxon>Chaetothyriales</taxon>
        <taxon>Chaetothyriales incertae sedis</taxon>
        <taxon>Neophaeococcomyces</taxon>
    </lineage>
</organism>
<dbReference type="EMBL" id="JAPDRQ010000019">
    <property type="protein sequence ID" value="KAJ9661909.1"/>
    <property type="molecule type" value="Genomic_DNA"/>
</dbReference>